<evidence type="ECO:0000313" key="1">
    <source>
        <dbReference type="EMBL" id="GAA4803381.1"/>
    </source>
</evidence>
<keyword evidence="2" id="KW-1185">Reference proteome</keyword>
<proteinExistence type="predicted"/>
<dbReference type="EMBL" id="BAABJW010000001">
    <property type="protein sequence ID" value="GAA4803381.1"/>
    <property type="molecule type" value="Genomic_DNA"/>
</dbReference>
<organism evidence="1 2">
    <name type="scientific">Litoribaculum gwangyangense</name>
    <dbReference type="NCBI Taxonomy" id="1130722"/>
    <lineage>
        <taxon>Bacteria</taxon>
        <taxon>Pseudomonadati</taxon>
        <taxon>Bacteroidota</taxon>
        <taxon>Flavobacteriia</taxon>
        <taxon>Flavobacteriales</taxon>
        <taxon>Flavobacteriaceae</taxon>
        <taxon>Litoribaculum</taxon>
    </lineage>
</organism>
<protein>
    <submittedName>
        <fullName evidence="1">Uncharacterized protein</fullName>
    </submittedName>
</protein>
<reference evidence="2" key="1">
    <citation type="journal article" date="2019" name="Int. J. Syst. Evol. Microbiol.">
        <title>The Global Catalogue of Microorganisms (GCM) 10K type strain sequencing project: providing services to taxonomists for standard genome sequencing and annotation.</title>
        <authorList>
            <consortium name="The Broad Institute Genomics Platform"/>
            <consortium name="The Broad Institute Genome Sequencing Center for Infectious Disease"/>
            <person name="Wu L."/>
            <person name="Ma J."/>
        </authorList>
    </citation>
    <scope>NUCLEOTIDE SEQUENCE [LARGE SCALE GENOMIC DNA]</scope>
    <source>
        <strain evidence="2">JCM 18325</strain>
    </source>
</reference>
<dbReference type="RefSeq" id="WP_345275540.1">
    <property type="nucleotide sequence ID" value="NZ_BAABJW010000001.1"/>
</dbReference>
<evidence type="ECO:0000313" key="2">
    <source>
        <dbReference type="Proteomes" id="UP001501433"/>
    </source>
</evidence>
<comment type="caution">
    <text evidence="1">The sequence shown here is derived from an EMBL/GenBank/DDBJ whole genome shotgun (WGS) entry which is preliminary data.</text>
</comment>
<accession>A0ABP9C4B6</accession>
<sequence length="132" mass="14643">MVPYRNKAGIMVVDYHGKIVSLNDEIYYLNNEKNTPYQLGDVEMVYPNGQKIITPVRFYSNSISKHEERYAVGQEIGLEIQIEGEYAGRAVAKLGAGTPIDLALLLGENSLNSSHTKSIIKDNVVDDVLVEA</sequence>
<gene>
    <name evidence="1" type="ORF">GCM10023330_06950</name>
</gene>
<dbReference type="Proteomes" id="UP001501433">
    <property type="component" value="Unassembled WGS sequence"/>
</dbReference>
<name>A0ABP9C4B6_9FLAO</name>